<evidence type="ECO:0000313" key="3">
    <source>
        <dbReference type="Proteomes" id="UP001279410"/>
    </source>
</evidence>
<comment type="caution">
    <text evidence="2">The sequence shown here is derived from an EMBL/GenBank/DDBJ whole genome shotgun (WGS) entry which is preliminary data.</text>
</comment>
<reference evidence="2" key="1">
    <citation type="submission" date="2022-08" db="EMBL/GenBank/DDBJ databases">
        <title>Genome sequencing of akame (Lates japonicus).</title>
        <authorList>
            <person name="Hashiguchi Y."/>
            <person name="Takahashi H."/>
        </authorList>
    </citation>
    <scope>NUCLEOTIDE SEQUENCE</scope>
    <source>
        <strain evidence="2">Kochi</strain>
    </source>
</reference>
<protein>
    <submittedName>
        <fullName evidence="2">Collagen alpha-1(XIV) chain-like protein</fullName>
    </submittedName>
</protein>
<organism evidence="2 3">
    <name type="scientific">Lates japonicus</name>
    <name type="common">Japanese lates</name>
    <dbReference type="NCBI Taxonomy" id="270547"/>
    <lineage>
        <taxon>Eukaryota</taxon>
        <taxon>Metazoa</taxon>
        <taxon>Chordata</taxon>
        <taxon>Craniata</taxon>
        <taxon>Vertebrata</taxon>
        <taxon>Euteleostomi</taxon>
        <taxon>Actinopterygii</taxon>
        <taxon>Neopterygii</taxon>
        <taxon>Teleostei</taxon>
        <taxon>Neoteleostei</taxon>
        <taxon>Acanthomorphata</taxon>
        <taxon>Carangaria</taxon>
        <taxon>Carangaria incertae sedis</taxon>
        <taxon>Centropomidae</taxon>
        <taxon>Lates</taxon>
    </lineage>
</organism>
<evidence type="ECO:0000313" key="2">
    <source>
        <dbReference type="EMBL" id="GLD74832.1"/>
    </source>
</evidence>
<accession>A0AAD3NHL6</accession>
<evidence type="ECO:0000256" key="1">
    <source>
        <dbReference type="SAM" id="MobiDB-lite"/>
    </source>
</evidence>
<feature type="compositionally biased region" description="Polar residues" evidence="1">
    <location>
        <begin position="46"/>
        <end position="56"/>
    </location>
</feature>
<dbReference type="Proteomes" id="UP001279410">
    <property type="component" value="Unassembled WGS sequence"/>
</dbReference>
<proteinExistence type="predicted"/>
<feature type="compositionally biased region" description="Basic and acidic residues" evidence="1">
    <location>
        <begin position="57"/>
        <end position="73"/>
    </location>
</feature>
<sequence>MPIILLLSARFINNFDHTALNPSIVHNPRNHQRFGSLHPAWPARSAQPSAVETVQSQRREDSGVTKENNEISEGKLLGRVTGGKPGEQKHSNRKD</sequence>
<name>A0AAD3NHL6_LATJO</name>
<feature type="region of interest" description="Disordered" evidence="1">
    <location>
        <begin position="41"/>
        <end position="95"/>
    </location>
</feature>
<dbReference type="AlphaFoldDB" id="A0AAD3NHL6"/>
<keyword evidence="3" id="KW-1185">Reference proteome</keyword>
<dbReference type="GO" id="GO:0005581">
    <property type="term" value="C:collagen trimer"/>
    <property type="evidence" value="ECO:0007669"/>
    <property type="project" value="UniProtKB-KW"/>
</dbReference>
<keyword evidence="2" id="KW-0176">Collagen</keyword>
<dbReference type="EMBL" id="BRZM01002523">
    <property type="protein sequence ID" value="GLD74832.1"/>
    <property type="molecule type" value="Genomic_DNA"/>
</dbReference>
<gene>
    <name evidence="2" type="ORF">AKAME5_002616400</name>
</gene>
<feature type="compositionally biased region" description="Basic and acidic residues" evidence="1">
    <location>
        <begin position="86"/>
        <end position="95"/>
    </location>
</feature>